<name>A0AA88KN65_NAELO</name>
<dbReference type="Proteomes" id="UP000816034">
    <property type="component" value="Unassembled WGS sequence"/>
</dbReference>
<evidence type="ECO:0000313" key="1">
    <source>
        <dbReference type="EMBL" id="KAG2388223.1"/>
    </source>
</evidence>
<organism evidence="1 2">
    <name type="scientific">Naegleria lovaniensis</name>
    <name type="common">Amoeba</name>
    <dbReference type="NCBI Taxonomy" id="51637"/>
    <lineage>
        <taxon>Eukaryota</taxon>
        <taxon>Discoba</taxon>
        <taxon>Heterolobosea</taxon>
        <taxon>Tetramitia</taxon>
        <taxon>Eutetramitia</taxon>
        <taxon>Vahlkampfiidae</taxon>
        <taxon>Naegleria</taxon>
    </lineage>
</organism>
<sequence length="672" mass="77363">MSQHAQPSHNDHHDEREYHIVSSPLLPIEKVNECKQYWKKVMQSTSSCYLLQSAEYIKQHPQDYMHAYMNYPSYYHAEALFNYAPDQLGADNVWTFVSKADQFTDEIKELQNKINKMDFIQLIDYVEQENAKNLSKLASDVPEANYKYIPAMIVQGRYTPQNAAYFLYQWLGYVEQKMQELKNDDYESLVFAKSMLIQKLKRALVWRTYCNGKLEDFLQSDEQKEPQMVASWMSDSFKPLIGFPKVKLEVVNKILTEAGTPALDEKVDLKSLSDYYILLNRLESLCGVNEHSVVSYRERKRSGKKSGNTDNYCYGPKKQNTLTAVYKGLNHTERKEKLHKSLHHFRKYNRALLVAGKLRGRLNRFFDPYVTGLCARIDKSGLITQTFTPEFYLFEDDIKALVSDDSKFDILTVLFGCMAISEFSVRKAFTIESQMQGGLDELLSYLLTLMRGREEQTKWEIVGSVYPVEDVMNRMNADTKSELLAQFLSIQIPIAKFLESQWLKGVDKCTKKDMMVPRRGTTKINTSGWNQASGAWNNAIRFIRAISKSLGQEAPLIMKCMKLTAADQMRWAQMAGKEEPDDVPVFKKLTLEKNITPWGIVLETVKATREDIILACQECKVDPKKWLGYAQERTAESKIHQDMICGCVVPNVASVQMLLKSLGAFGYKPQQQ</sequence>
<proteinExistence type="predicted"/>
<dbReference type="GeneID" id="68093529"/>
<dbReference type="RefSeq" id="XP_044552215.1">
    <property type="nucleotide sequence ID" value="XM_044686306.1"/>
</dbReference>
<keyword evidence="2" id="KW-1185">Reference proteome</keyword>
<comment type="caution">
    <text evidence="1">The sequence shown here is derived from an EMBL/GenBank/DDBJ whole genome shotgun (WGS) entry which is preliminary data.</text>
</comment>
<protein>
    <submittedName>
        <fullName evidence="1">Uncharacterized protein</fullName>
    </submittedName>
</protein>
<dbReference type="EMBL" id="PYSW02000011">
    <property type="protein sequence ID" value="KAG2388223.1"/>
    <property type="molecule type" value="Genomic_DNA"/>
</dbReference>
<reference evidence="1 2" key="1">
    <citation type="journal article" date="2018" name="BMC Genomics">
        <title>The genome of Naegleria lovaniensis, the basis for a comparative approach to unravel pathogenicity factors of the human pathogenic amoeba N. fowleri.</title>
        <authorList>
            <person name="Liechti N."/>
            <person name="Schurch N."/>
            <person name="Bruggmann R."/>
            <person name="Wittwer M."/>
        </authorList>
    </citation>
    <scope>NUCLEOTIDE SEQUENCE [LARGE SCALE GENOMIC DNA]</scope>
    <source>
        <strain evidence="1 2">ATCC 30569</strain>
    </source>
</reference>
<gene>
    <name evidence="1" type="ORF">C9374_001073</name>
</gene>
<accession>A0AA88KN65</accession>
<evidence type="ECO:0000313" key="2">
    <source>
        <dbReference type="Proteomes" id="UP000816034"/>
    </source>
</evidence>
<dbReference type="AlphaFoldDB" id="A0AA88KN65"/>